<feature type="transmembrane region" description="Helical" evidence="2">
    <location>
        <begin position="118"/>
        <end position="137"/>
    </location>
</feature>
<organism evidence="4 5">
    <name type="scientific">Limosilactobacillus panis DSM 6035</name>
    <dbReference type="NCBI Taxonomy" id="1423782"/>
    <lineage>
        <taxon>Bacteria</taxon>
        <taxon>Bacillati</taxon>
        <taxon>Bacillota</taxon>
        <taxon>Bacilli</taxon>
        <taxon>Lactobacillales</taxon>
        <taxon>Lactobacillaceae</taxon>
        <taxon>Limosilactobacillus</taxon>
    </lineage>
</organism>
<keyword evidence="2" id="KW-0472">Membrane</keyword>
<dbReference type="Proteomes" id="UP000051412">
    <property type="component" value="Unassembled WGS sequence"/>
</dbReference>
<proteinExistence type="predicted"/>
<evidence type="ECO:0000313" key="5">
    <source>
        <dbReference type="Proteomes" id="UP000051412"/>
    </source>
</evidence>
<dbReference type="EMBL" id="AZGM01000059">
    <property type="protein sequence ID" value="KRM27458.1"/>
    <property type="molecule type" value="Genomic_DNA"/>
</dbReference>
<comment type="caution">
    <text evidence="4">The sequence shown here is derived from an EMBL/GenBank/DDBJ whole genome shotgun (WGS) entry which is preliminary data.</text>
</comment>
<dbReference type="CDD" id="cd00093">
    <property type="entry name" value="HTH_XRE"/>
    <property type="match status" value="1"/>
</dbReference>
<accession>A0A0R1XBH7</accession>
<evidence type="ECO:0000256" key="1">
    <source>
        <dbReference type="ARBA" id="ARBA00023125"/>
    </source>
</evidence>
<dbReference type="PATRIC" id="fig|1423782.4.peg.36"/>
<sequence length="212" mass="24331">MEFAVKIKHYRQQNDWTQQVVAEKLGVSRKTISSWGNGRSYPDIFMLVQLSDLNHVSLDDLLRENHEMIDSYKQEHVTNAKYDRTFTISYIINVVASLYFLCRSLVGTDWLNQLQPGWRMLAGALVGLMSVNIYFLLSKVEWKKLSRSIKIGAVMTFIVVLALLTKLDTVALPKSAYQFGVGLGHGFVIGLSALSIVETIWLYQQFRKRRDH</sequence>
<reference evidence="4 5" key="1">
    <citation type="journal article" date="2015" name="Genome Announc.">
        <title>Expanding the biotechnology potential of lactobacilli through comparative genomics of 213 strains and associated genera.</title>
        <authorList>
            <person name="Sun Z."/>
            <person name="Harris H.M."/>
            <person name="McCann A."/>
            <person name="Guo C."/>
            <person name="Argimon S."/>
            <person name="Zhang W."/>
            <person name="Yang X."/>
            <person name="Jeffery I.B."/>
            <person name="Cooney J.C."/>
            <person name="Kagawa T.F."/>
            <person name="Liu W."/>
            <person name="Song Y."/>
            <person name="Salvetti E."/>
            <person name="Wrobel A."/>
            <person name="Rasinkangas P."/>
            <person name="Parkhill J."/>
            <person name="Rea M.C."/>
            <person name="O'Sullivan O."/>
            <person name="Ritari J."/>
            <person name="Douillard F.P."/>
            <person name="Paul Ross R."/>
            <person name="Yang R."/>
            <person name="Briner A.E."/>
            <person name="Felis G.E."/>
            <person name="de Vos W.M."/>
            <person name="Barrangou R."/>
            <person name="Klaenhammer T.R."/>
            <person name="Caufield P.W."/>
            <person name="Cui Y."/>
            <person name="Zhang H."/>
            <person name="O'Toole P.W."/>
        </authorList>
    </citation>
    <scope>NUCLEOTIDE SEQUENCE [LARGE SCALE GENOMIC DNA]</scope>
    <source>
        <strain evidence="4 5">DSM 6035</strain>
    </source>
</reference>
<dbReference type="SMART" id="SM00530">
    <property type="entry name" value="HTH_XRE"/>
    <property type="match status" value="1"/>
</dbReference>
<feature type="transmembrane region" description="Helical" evidence="2">
    <location>
        <begin position="88"/>
        <end position="106"/>
    </location>
</feature>
<dbReference type="PANTHER" id="PTHR46558:SF15">
    <property type="entry name" value="HELIX-TURN-HELIX DOMAIN PROTEIN"/>
    <property type="match status" value="1"/>
</dbReference>
<evidence type="ECO:0000313" key="4">
    <source>
        <dbReference type="EMBL" id="KRM27458.1"/>
    </source>
</evidence>
<dbReference type="AlphaFoldDB" id="A0A0R1XBH7"/>
<feature type="domain" description="HTH cro/C1-type" evidence="3">
    <location>
        <begin position="7"/>
        <end position="61"/>
    </location>
</feature>
<evidence type="ECO:0000259" key="3">
    <source>
        <dbReference type="PROSITE" id="PS50943"/>
    </source>
</evidence>
<gene>
    <name evidence="4" type="ORF">FD32_GL000037</name>
</gene>
<keyword evidence="5" id="KW-1185">Reference proteome</keyword>
<dbReference type="Gene3D" id="1.10.260.40">
    <property type="entry name" value="lambda repressor-like DNA-binding domains"/>
    <property type="match status" value="1"/>
</dbReference>
<dbReference type="PANTHER" id="PTHR46558">
    <property type="entry name" value="TRACRIPTIONAL REGULATORY PROTEIN-RELATED-RELATED"/>
    <property type="match status" value="1"/>
</dbReference>
<dbReference type="STRING" id="1423782.FD32_GL000037"/>
<protein>
    <submittedName>
        <fullName evidence="4">DNA-binding helix-turn-helix protein</fullName>
    </submittedName>
</protein>
<dbReference type="Pfam" id="PF01381">
    <property type="entry name" value="HTH_3"/>
    <property type="match status" value="1"/>
</dbReference>
<dbReference type="GO" id="GO:0003677">
    <property type="term" value="F:DNA binding"/>
    <property type="evidence" value="ECO:0007669"/>
    <property type="project" value="UniProtKB-KW"/>
</dbReference>
<keyword evidence="2" id="KW-1133">Transmembrane helix</keyword>
<name>A0A0R1XBH7_9LACO</name>
<feature type="transmembrane region" description="Helical" evidence="2">
    <location>
        <begin position="149"/>
        <end position="167"/>
    </location>
</feature>
<evidence type="ECO:0000256" key="2">
    <source>
        <dbReference type="SAM" id="Phobius"/>
    </source>
</evidence>
<dbReference type="OrthoDB" id="9805856at2"/>
<dbReference type="RefSeq" id="WP_056962118.1">
    <property type="nucleotide sequence ID" value="NZ_AZGM01000059.1"/>
</dbReference>
<feature type="transmembrane region" description="Helical" evidence="2">
    <location>
        <begin position="179"/>
        <end position="203"/>
    </location>
</feature>
<dbReference type="InterPro" id="IPR001387">
    <property type="entry name" value="Cro/C1-type_HTH"/>
</dbReference>
<keyword evidence="1 4" id="KW-0238">DNA-binding</keyword>
<dbReference type="SUPFAM" id="SSF47413">
    <property type="entry name" value="lambda repressor-like DNA-binding domains"/>
    <property type="match status" value="1"/>
</dbReference>
<dbReference type="InterPro" id="IPR010982">
    <property type="entry name" value="Lambda_DNA-bd_dom_sf"/>
</dbReference>
<dbReference type="PROSITE" id="PS50943">
    <property type="entry name" value="HTH_CROC1"/>
    <property type="match status" value="1"/>
</dbReference>
<keyword evidence="2" id="KW-0812">Transmembrane</keyword>